<sequence>KVINHGVITGQDIGSLQLLRNYSSERYLSNILMLGAVDKLHKLFGTKLAPIVLARSLGLQVVNGIEPLKSEIMKFAMGIE</sequence>
<dbReference type="PANTHER" id="PTHR43876:SF7">
    <property type="entry name" value="UBIQUINONE BIOSYNTHESIS MONOOXYGENASE COQ6, MITOCHONDRIAL"/>
    <property type="match status" value="1"/>
</dbReference>
<dbReference type="EMBL" id="CAJVPV010005225">
    <property type="protein sequence ID" value="CAG8587231.1"/>
    <property type="molecule type" value="Genomic_DNA"/>
</dbReference>
<dbReference type="OrthoDB" id="683240at2759"/>
<feature type="non-terminal residue" evidence="1">
    <location>
        <position position="1"/>
    </location>
</feature>
<evidence type="ECO:0000313" key="1">
    <source>
        <dbReference type="EMBL" id="CAG8587231.1"/>
    </source>
</evidence>
<comment type="caution">
    <text evidence="1">The sequence shown here is derived from an EMBL/GenBank/DDBJ whole genome shotgun (WGS) entry which is preliminary data.</text>
</comment>
<name>A0A9N9C470_9GLOM</name>
<evidence type="ECO:0000313" key="2">
    <source>
        <dbReference type="Proteomes" id="UP000789342"/>
    </source>
</evidence>
<proteinExistence type="predicted"/>
<dbReference type="PANTHER" id="PTHR43876">
    <property type="entry name" value="UBIQUINONE BIOSYNTHESIS MONOOXYGENASE COQ6, MITOCHONDRIAL"/>
    <property type="match status" value="1"/>
</dbReference>
<accession>A0A9N9C470</accession>
<protein>
    <submittedName>
        <fullName evidence="1">3129_t:CDS:1</fullName>
    </submittedName>
</protein>
<dbReference type="InterPro" id="IPR051205">
    <property type="entry name" value="UbiH/COQ6_monooxygenase"/>
</dbReference>
<reference evidence="1" key="1">
    <citation type="submission" date="2021-06" db="EMBL/GenBank/DDBJ databases">
        <authorList>
            <person name="Kallberg Y."/>
            <person name="Tangrot J."/>
            <person name="Rosling A."/>
        </authorList>
    </citation>
    <scope>NUCLEOTIDE SEQUENCE</scope>
    <source>
        <strain evidence="1">CL551</strain>
    </source>
</reference>
<dbReference type="GO" id="GO:0005739">
    <property type="term" value="C:mitochondrion"/>
    <property type="evidence" value="ECO:0007669"/>
    <property type="project" value="TreeGrafter"/>
</dbReference>
<dbReference type="InterPro" id="IPR036188">
    <property type="entry name" value="FAD/NAD-bd_sf"/>
</dbReference>
<dbReference type="AlphaFoldDB" id="A0A9N9C470"/>
<dbReference type="Proteomes" id="UP000789342">
    <property type="component" value="Unassembled WGS sequence"/>
</dbReference>
<gene>
    <name evidence="1" type="ORF">AMORRO_LOCUS7185</name>
</gene>
<keyword evidence="2" id="KW-1185">Reference proteome</keyword>
<dbReference type="Gene3D" id="3.50.50.60">
    <property type="entry name" value="FAD/NAD(P)-binding domain"/>
    <property type="match status" value="1"/>
</dbReference>
<organism evidence="1 2">
    <name type="scientific">Acaulospora morrowiae</name>
    <dbReference type="NCBI Taxonomy" id="94023"/>
    <lineage>
        <taxon>Eukaryota</taxon>
        <taxon>Fungi</taxon>
        <taxon>Fungi incertae sedis</taxon>
        <taxon>Mucoromycota</taxon>
        <taxon>Glomeromycotina</taxon>
        <taxon>Glomeromycetes</taxon>
        <taxon>Diversisporales</taxon>
        <taxon>Acaulosporaceae</taxon>
        <taxon>Acaulospora</taxon>
    </lineage>
</organism>